<dbReference type="PANTHER" id="PTHR43685">
    <property type="entry name" value="GLYCOSYLTRANSFERASE"/>
    <property type="match status" value="1"/>
</dbReference>
<evidence type="ECO:0000313" key="2">
    <source>
        <dbReference type="EMBL" id="MBB2200956.1"/>
    </source>
</evidence>
<dbReference type="RefSeq" id="WP_182955426.1">
    <property type="nucleotide sequence ID" value="NZ_JABEQM010000003.1"/>
</dbReference>
<dbReference type="PANTHER" id="PTHR43685:SF2">
    <property type="entry name" value="GLYCOSYLTRANSFERASE 2-LIKE DOMAIN-CONTAINING PROTEIN"/>
    <property type="match status" value="1"/>
</dbReference>
<dbReference type="GO" id="GO:0016740">
    <property type="term" value="F:transferase activity"/>
    <property type="evidence" value="ECO:0007669"/>
    <property type="project" value="UniProtKB-KW"/>
</dbReference>
<reference evidence="2 3" key="1">
    <citation type="submission" date="2020-04" db="EMBL/GenBank/DDBJ databases">
        <title>Description of novel Gluconacetobacter.</title>
        <authorList>
            <person name="Sombolestani A."/>
        </authorList>
    </citation>
    <scope>NUCLEOTIDE SEQUENCE [LARGE SCALE GENOMIC DNA]</scope>
    <source>
        <strain evidence="2 3">LMG 27802</strain>
    </source>
</reference>
<organism evidence="2 3">
    <name type="scientific">Gluconacetobacter tumulisoli</name>
    <dbReference type="NCBI Taxonomy" id="1286189"/>
    <lineage>
        <taxon>Bacteria</taxon>
        <taxon>Pseudomonadati</taxon>
        <taxon>Pseudomonadota</taxon>
        <taxon>Alphaproteobacteria</taxon>
        <taxon>Acetobacterales</taxon>
        <taxon>Acetobacteraceae</taxon>
        <taxon>Gluconacetobacter</taxon>
    </lineage>
</organism>
<sequence length="338" mass="36524">MTDAIAITVILPVFNAASFVERAIASVLAQSLPAAEILVVDDCSTDATREVVSALAERHPTIRLLRMAANGGPSAARNMGIAQATGDWIAILDADDAYDPDRLAALAGLVARDPAADIVADDLLYYDAAAARTTGRAIGPQAMPAGPVTIETYLAHNLADGRGPDWGLLKPMIRRAFLVSSHVRYAATQRHGEDFIFMVNLLLHGARFRVLDAAHYLYTQREGAVSRKTSDMTRTTIAYGALARAALDLAGHPAIRATPGLSALLLRRAEGLSRLDDAHFFSQAIRRGAVGALAARAIRRPSFVPRMGWQVGRALRRRVALWRRHDCAGTARRDEQHL</sequence>
<dbReference type="Proteomes" id="UP000578030">
    <property type="component" value="Unassembled WGS sequence"/>
</dbReference>
<dbReference type="InterPro" id="IPR001173">
    <property type="entry name" value="Glyco_trans_2-like"/>
</dbReference>
<accession>A0A7W4K5X0</accession>
<dbReference type="SUPFAM" id="SSF53448">
    <property type="entry name" value="Nucleotide-diphospho-sugar transferases"/>
    <property type="match status" value="1"/>
</dbReference>
<dbReference type="InterPro" id="IPR050834">
    <property type="entry name" value="Glycosyltransf_2"/>
</dbReference>
<protein>
    <submittedName>
        <fullName evidence="2">Glycosyltransferase family 2 protein</fullName>
    </submittedName>
</protein>
<dbReference type="EMBL" id="JABEQM010000003">
    <property type="protein sequence ID" value="MBB2200956.1"/>
    <property type="molecule type" value="Genomic_DNA"/>
</dbReference>
<gene>
    <name evidence="2" type="ORF">HLH28_05075</name>
</gene>
<name>A0A7W4K5X0_9PROT</name>
<evidence type="ECO:0000313" key="3">
    <source>
        <dbReference type="Proteomes" id="UP000578030"/>
    </source>
</evidence>
<proteinExistence type="predicted"/>
<dbReference type="AlphaFoldDB" id="A0A7W4K5X0"/>
<feature type="domain" description="Glycosyltransferase 2-like" evidence="1">
    <location>
        <begin position="8"/>
        <end position="120"/>
    </location>
</feature>
<keyword evidence="2" id="KW-0808">Transferase</keyword>
<dbReference type="Pfam" id="PF00535">
    <property type="entry name" value="Glycos_transf_2"/>
    <property type="match status" value="1"/>
</dbReference>
<dbReference type="Gene3D" id="3.90.550.10">
    <property type="entry name" value="Spore Coat Polysaccharide Biosynthesis Protein SpsA, Chain A"/>
    <property type="match status" value="1"/>
</dbReference>
<dbReference type="InterPro" id="IPR029044">
    <property type="entry name" value="Nucleotide-diphossugar_trans"/>
</dbReference>
<evidence type="ECO:0000259" key="1">
    <source>
        <dbReference type="Pfam" id="PF00535"/>
    </source>
</evidence>
<keyword evidence="3" id="KW-1185">Reference proteome</keyword>
<dbReference type="CDD" id="cd00761">
    <property type="entry name" value="Glyco_tranf_GTA_type"/>
    <property type="match status" value="1"/>
</dbReference>
<comment type="caution">
    <text evidence="2">The sequence shown here is derived from an EMBL/GenBank/DDBJ whole genome shotgun (WGS) entry which is preliminary data.</text>
</comment>